<evidence type="ECO:0000313" key="4">
    <source>
        <dbReference type="Proteomes" id="UP000235145"/>
    </source>
</evidence>
<dbReference type="EMBL" id="NBSK02000006">
    <property type="protein sequence ID" value="KAJ0200220.1"/>
    <property type="molecule type" value="Genomic_DNA"/>
</dbReference>
<dbReference type="PANTHER" id="PTHR48475:SF2">
    <property type="entry name" value="RIBONUCLEASE H"/>
    <property type="match status" value="1"/>
</dbReference>
<feature type="region of interest" description="Disordered" evidence="1">
    <location>
        <begin position="1"/>
        <end position="24"/>
    </location>
</feature>
<keyword evidence="4" id="KW-1185">Reference proteome</keyword>
<proteinExistence type="predicted"/>
<dbReference type="PROSITE" id="PS50994">
    <property type="entry name" value="INTEGRASE"/>
    <property type="match status" value="1"/>
</dbReference>
<dbReference type="Gene3D" id="3.30.420.10">
    <property type="entry name" value="Ribonuclease H-like superfamily/Ribonuclease H"/>
    <property type="match status" value="1"/>
</dbReference>
<dbReference type="InterPro" id="IPR001584">
    <property type="entry name" value="Integrase_cat-core"/>
</dbReference>
<accession>A0A9R1V8M2</accession>
<dbReference type="PANTHER" id="PTHR48475">
    <property type="entry name" value="RIBONUCLEASE H"/>
    <property type="match status" value="1"/>
</dbReference>
<comment type="caution">
    <text evidence="3">The sequence shown here is derived from an EMBL/GenBank/DDBJ whole genome shotgun (WGS) entry which is preliminary data.</text>
</comment>
<dbReference type="GO" id="GO:0003676">
    <property type="term" value="F:nucleic acid binding"/>
    <property type="evidence" value="ECO:0007669"/>
    <property type="project" value="InterPro"/>
</dbReference>
<feature type="domain" description="Integrase catalytic" evidence="2">
    <location>
        <begin position="329"/>
        <end position="405"/>
    </location>
</feature>
<dbReference type="SUPFAM" id="SSF53098">
    <property type="entry name" value="Ribonuclease H-like"/>
    <property type="match status" value="1"/>
</dbReference>
<name>A0A9R1V8M2_LACSA</name>
<feature type="compositionally biased region" description="Polar residues" evidence="1">
    <location>
        <begin position="1"/>
        <end position="16"/>
    </location>
</feature>
<dbReference type="Proteomes" id="UP000235145">
    <property type="component" value="Unassembled WGS sequence"/>
</dbReference>
<gene>
    <name evidence="3" type="ORF">LSAT_V11C600300410</name>
</gene>
<dbReference type="Gene3D" id="1.10.340.70">
    <property type="match status" value="1"/>
</dbReference>
<evidence type="ECO:0000256" key="1">
    <source>
        <dbReference type="SAM" id="MobiDB-lite"/>
    </source>
</evidence>
<evidence type="ECO:0000313" key="3">
    <source>
        <dbReference type="EMBL" id="KAJ0200220.1"/>
    </source>
</evidence>
<dbReference type="GO" id="GO:0015074">
    <property type="term" value="P:DNA integration"/>
    <property type="evidence" value="ECO:0007669"/>
    <property type="project" value="InterPro"/>
</dbReference>
<dbReference type="AlphaFoldDB" id="A0A9R1V8M2"/>
<dbReference type="InterPro" id="IPR036397">
    <property type="entry name" value="RNaseH_sf"/>
</dbReference>
<evidence type="ECO:0000259" key="2">
    <source>
        <dbReference type="PROSITE" id="PS50994"/>
    </source>
</evidence>
<organism evidence="3 4">
    <name type="scientific">Lactuca sativa</name>
    <name type="common">Garden lettuce</name>
    <dbReference type="NCBI Taxonomy" id="4236"/>
    <lineage>
        <taxon>Eukaryota</taxon>
        <taxon>Viridiplantae</taxon>
        <taxon>Streptophyta</taxon>
        <taxon>Embryophyta</taxon>
        <taxon>Tracheophyta</taxon>
        <taxon>Spermatophyta</taxon>
        <taxon>Magnoliopsida</taxon>
        <taxon>eudicotyledons</taxon>
        <taxon>Gunneridae</taxon>
        <taxon>Pentapetalae</taxon>
        <taxon>asterids</taxon>
        <taxon>campanulids</taxon>
        <taxon>Asterales</taxon>
        <taxon>Asteraceae</taxon>
        <taxon>Cichorioideae</taxon>
        <taxon>Cichorieae</taxon>
        <taxon>Lactucinae</taxon>
        <taxon>Lactuca</taxon>
    </lineage>
</organism>
<dbReference type="InterPro" id="IPR012337">
    <property type="entry name" value="RNaseH-like_sf"/>
</dbReference>
<sequence>MGHCNNSKKPCKTTSPRLPAARGNTTDVSCRLQRSYLFGVSGGEGWQTGSHPLCYKGSTRPGGQLVGLGKTSPRPAICRQVEIPDTFKGVPMMISIDPLEAKASKELWKLYTDGASSKEGSGAGLILKILKGEEITYALRFDFQVSKNEAKYEALLPDLPGGGDAREDALNKLASTSYDHLMKKLLVEVLPEQSIDNQKVNTMSLPPEWTMLFVHCLHQVVLQDDPEEAKKVKIRASHFSIGDNQLYRRGYLSPWLKCIYKVEGQTFLEESHFGDVTAHEGARTLMGKILHLGVYWPDVYTDAATLTKKCKECQPFAPFQNQPGMPLTSIISPWIFHQWGIDIVGPFSPAPGGVKFLLVAVDYFTKWIEVEQLANVTGKKMIKFMTNNILAHFGTPRILISDNDT</sequence>
<protein>
    <recommendedName>
        <fullName evidence="2">Integrase catalytic domain-containing protein</fullName>
    </recommendedName>
</protein>
<reference evidence="3 4" key="1">
    <citation type="journal article" date="2017" name="Nat. Commun.">
        <title>Genome assembly with in vitro proximity ligation data and whole-genome triplication in lettuce.</title>
        <authorList>
            <person name="Reyes-Chin-Wo S."/>
            <person name="Wang Z."/>
            <person name="Yang X."/>
            <person name="Kozik A."/>
            <person name="Arikit S."/>
            <person name="Song C."/>
            <person name="Xia L."/>
            <person name="Froenicke L."/>
            <person name="Lavelle D.O."/>
            <person name="Truco M.J."/>
            <person name="Xia R."/>
            <person name="Zhu S."/>
            <person name="Xu C."/>
            <person name="Xu H."/>
            <person name="Xu X."/>
            <person name="Cox K."/>
            <person name="Korf I."/>
            <person name="Meyers B.C."/>
            <person name="Michelmore R.W."/>
        </authorList>
    </citation>
    <scope>NUCLEOTIDE SEQUENCE [LARGE SCALE GENOMIC DNA]</scope>
    <source>
        <strain evidence="4">cv. Salinas</strain>
        <tissue evidence="3">Seedlings</tissue>
    </source>
</reference>